<keyword evidence="1" id="KW-1185">Reference proteome</keyword>
<evidence type="ECO:0000313" key="2">
    <source>
        <dbReference type="WBParaSite" id="SVE_1221900.1"/>
    </source>
</evidence>
<proteinExistence type="predicted"/>
<dbReference type="Gene3D" id="3.40.50.620">
    <property type="entry name" value="HUPs"/>
    <property type="match status" value="1"/>
</dbReference>
<evidence type="ECO:0000313" key="1">
    <source>
        <dbReference type="Proteomes" id="UP000035680"/>
    </source>
</evidence>
<protein>
    <submittedName>
        <fullName evidence="2">Swi5-dependent recombination DNA repair protein 1 homolog</fullName>
    </submittedName>
</protein>
<reference evidence="1" key="1">
    <citation type="submission" date="2014-07" db="EMBL/GenBank/DDBJ databases">
        <authorList>
            <person name="Martin A.A"/>
            <person name="De Silva N."/>
        </authorList>
    </citation>
    <scope>NUCLEOTIDE SEQUENCE</scope>
</reference>
<dbReference type="AlphaFoldDB" id="A0A0K0FR05"/>
<sequence length="180" mass="20375">MRTRSLIKRGIKDDSPVPQVLYKKRRTEKVESVLLITSPASCSVKENCNETTKKEGVQIEVEKTNSVHTSDVVERITNDCDKDVDTNLTFQYSTKEMLVGYLTAAKHQTLNSVDQLKQRSSEILKGWKNMAGEFIRSYIQTPDADDGLYHVSGVQKILASRPQVQVFEEIESEHSDHSSN</sequence>
<dbReference type="InterPro" id="IPR014729">
    <property type="entry name" value="Rossmann-like_a/b/a_fold"/>
</dbReference>
<accession>A0A0K0FR05</accession>
<dbReference type="WBParaSite" id="SVE_1221900.1">
    <property type="protein sequence ID" value="SVE_1221900.1"/>
    <property type="gene ID" value="SVE_1221900"/>
</dbReference>
<dbReference type="STRING" id="75913.A0A0K0FR05"/>
<dbReference type="Proteomes" id="UP000035680">
    <property type="component" value="Unassembled WGS sequence"/>
</dbReference>
<reference evidence="2" key="2">
    <citation type="submission" date="2015-08" db="UniProtKB">
        <authorList>
            <consortium name="WormBaseParasite"/>
        </authorList>
    </citation>
    <scope>IDENTIFICATION</scope>
</reference>
<name>A0A0K0FR05_STRVS</name>
<organism evidence="1 2">
    <name type="scientific">Strongyloides venezuelensis</name>
    <name type="common">Threadworm</name>
    <dbReference type="NCBI Taxonomy" id="75913"/>
    <lineage>
        <taxon>Eukaryota</taxon>
        <taxon>Metazoa</taxon>
        <taxon>Ecdysozoa</taxon>
        <taxon>Nematoda</taxon>
        <taxon>Chromadorea</taxon>
        <taxon>Rhabditida</taxon>
        <taxon>Tylenchina</taxon>
        <taxon>Panagrolaimomorpha</taxon>
        <taxon>Strongyloidoidea</taxon>
        <taxon>Strongyloididae</taxon>
        <taxon>Strongyloides</taxon>
    </lineage>
</organism>